<accession>A0A2P7S5A9</accession>
<dbReference type="Pfam" id="PF00440">
    <property type="entry name" value="TetR_N"/>
    <property type="match status" value="1"/>
</dbReference>
<dbReference type="SUPFAM" id="SSF46689">
    <property type="entry name" value="Homeodomain-like"/>
    <property type="match status" value="1"/>
</dbReference>
<dbReference type="GO" id="GO:0003700">
    <property type="term" value="F:DNA-binding transcription factor activity"/>
    <property type="evidence" value="ECO:0007669"/>
    <property type="project" value="TreeGrafter"/>
</dbReference>
<dbReference type="Gene3D" id="1.10.357.10">
    <property type="entry name" value="Tetracycline Repressor, domain 2"/>
    <property type="match status" value="1"/>
</dbReference>
<proteinExistence type="predicted"/>
<dbReference type="OrthoDB" id="9809772at2"/>
<dbReference type="SUPFAM" id="SSF48498">
    <property type="entry name" value="Tetracyclin repressor-like, C-terminal domain"/>
    <property type="match status" value="1"/>
</dbReference>
<feature type="DNA-binding region" description="H-T-H motif" evidence="2">
    <location>
        <begin position="91"/>
        <end position="110"/>
    </location>
</feature>
<dbReference type="PANTHER" id="PTHR30055:SF148">
    <property type="entry name" value="TETR-FAMILY TRANSCRIPTIONAL REGULATOR"/>
    <property type="match status" value="1"/>
</dbReference>
<dbReference type="PANTHER" id="PTHR30055">
    <property type="entry name" value="HTH-TYPE TRANSCRIPTIONAL REGULATOR RUTR"/>
    <property type="match status" value="1"/>
</dbReference>
<dbReference type="InterPro" id="IPR041479">
    <property type="entry name" value="TetR_CgmR_C"/>
</dbReference>
<evidence type="ECO:0000313" key="4">
    <source>
        <dbReference type="EMBL" id="PSJ57621.1"/>
    </source>
</evidence>
<evidence type="ECO:0000313" key="5">
    <source>
        <dbReference type="Proteomes" id="UP000240653"/>
    </source>
</evidence>
<evidence type="ECO:0000259" key="3">
    <source>
        <dbReference type="PROSITE" id="PS50977"/>
    </source>
</evidence>
<dbReference type="InterPro" id="IPR001647">
    <property type="entry name" value="HTH_TetR"/>
</dbReference>
<keyword evidence="5" id="KW-1185">Reference proteome</keyword>
<protein>
    <submittedName>
        <fullName evidence="4">TetR/AcrR family transcriptional regulator</fullName>
    </submittedName>
</protein>
<name>A0A2P7S5A9_9HYPH</name>
<keyword evidence="1 2" id="KW-0238">DNA-binding</keyword>
<evidence type="ECO:0000256" key="1">
    <source>
        <dbReference type="ARBA" id="ARBA00023125"/>
    </source>
</evidence>
<reference evidence="4 5" key="1">
    <citation type="submission" date="2018-03" db="EMBL/GenBank/DDBJ databases">
        <title>The draft genome of Mesorhizobium soli JCM 19897.</title>
        <authorList>
            <person name="Li L."/>
            <person name="Liu L."/>
            <person name="Liang L."/>
            <person name="Wang T."/>
            <person name="Zhang X."/>
        </authorList>
    </citation>
    <scope>NUCLEOTIDE SEQUENCE [LARGE SCALE GENOMIC DNA]</scope>
    <source>
        <strain evidence="4 5">JCM 19897</strain>
    </source>
</reference>
<dbReference type="InterPro" id="IPR050109">
    <property type="entry name" value="HTH-type_TetR-like_transc_reg"/>
</dbReference>
<comment type="caution">
    <text evidence="4">The sequence shown here is derived from an EMBL/GenBank/DDBJ whole genome shotgun (WGS) entry which is preliminary data.</text>
</comment>
<organism evidence="4 5">
    <name type="scientific">Pseudaminobacter soli</name>
    <name type="common">ex Li et al. 2025</name>
    <dbReference type="NCBI Taxonomy" id="1295366"/>
    <lineage>
        <taxon>Bacteria</taxon>
        <taxon>Pseudomonadati</taxon>
        <taxon>Pseudomonadota</taxon>
        <taxon>Alphaproteobacteria</taxon>
        <taxon>Hyphomicrobiales</taxon>
        <taxon>Phyllobacteriaceae</taxon>
        <taxon>Pseudaminobacter</taxon>
    </lineage>
</organism>
<dbReference type="InterPro" id="IPR036271">
    <property type="entry name" value="Tet_transcr_reg_TetR-rel_C_sf"/>
</dbReference>
<dbReference type="AlphaFoldDB" id="A0A2P7S5A9"/>
<dbReference type="GO" id="GO:0000976">
    <property type="term" value="F:transcription cis-regulatory region binding"/>
    <property type="evidence" value="ECO:0007669"/>
    <property type="project" value="TreeGrafter"/>
</dbReference>
<feature type="domain" description="HTH tetR-type" evidence="3">
    <location>
        <begin position="68"/>
        <end position="128"/>
    </location>
</feature>
<dbReference type="PROSITE" id="PS50977">
    <property type="entry name" value="HTH_TETR_2"/>
    <property type="match status" value="1"/>
</dbReference>
<evidence type="ECO:0000256" key="2">
    <source>
        <dbReference type="PROSITE-ProRule" id="PRU00335"/>
    </source>
</evidence>
<dbReference type="Pfam" id="PF17937">
    <property type="entry name" value="TetR_C_28"/>
    <property type="match status" value="1"/>
</dbReference>
<gene>
    <name evidence="4" type="ORF">C7I85_21920</name>
</gene>
<sequence length="246" mass="26813">MSFSSYDFCPVRGDLYSKPSSRSITKTVRSVGKIVAILGFSGKGRIEAESYESMMAEKPVRKRRKSGDEIRTTIVNAATRIVMEQGAARMTLADVAKAAGISKGGLLHYFASKDALIRAMITAGLDSFEEKTTAMIASDPTPGSYLRAYITTSFPAERADDIAAAMIAGIATDPDLLADYAVESTKWSDRLRDDGLDYLHAEVIRLAVDGLYFNEAIGLPPLSLPDRAEFLKRLIAMTRVSAEVQR</sequence>
<dbReference type="EMBL" id="PXYL01000013">
    <property type="protein sequence ID" value="PSJ57621.1"/>
    <property type="molecule type" value="Genomic_DNA"/>
</dbReference>
<dbReference type="InterPro" id="IPR009057">
    <property type="entry name" value="Homeodomain-like_sf"/>
</dbReference>
<dbReference type="PRINTS" id="PR00455">
    <property type="entry name" value="HTHTETR"/>
</dbReference>
<dbReference type="Proteomes" id="UP000240653">
    <property type="component" value="Unassembled WGS sequence"/>
</dbReference>